<dbReference type="PANTHER" id="PTHR43744">
    <property type="entry name" value="ABC TRANSPORTER PERMEASE PROTEIN MG189-RELATED-RELATED"/>
    <property type="match status" value="1"/>
</dbReference>
<evidence type="ECO:0000259" key="8">
    <source>
        <dbReference type="PROSITE" id="PS50928"/>
    </source>
</evidence>
<dbReference type="STRING" id="70996.SE18_26660"/>
<dbReference type="Proteomes" id="UP000050277">
    <property type="component" value="Unassembled WGS sequence"/>
</dbReference>
<feature type="transmembrane region" description="Helical" evidence="7">
    <location>
        <begin position="21"/>
        <end position="46"/>
    </location>
</feature>
<gene>
    <name evidence="9" type="ORF">SE18_26660</name>
</gene>
<feature type="domain" description="ABC transmembrane type-1" evidence="8">
    <location>
        <begin position="82"/>
        <end position="273"/>
    </location>
</feature>
<keyword evidence="4 7" id="KW-0812">Transmembrane</keyword>
<proteinExistence type="inferred from homology"/>
<evidence type="ECO:0000256" key="1">
    <source>
        <dbReference type="ARBA" id="ARBA00004651"/>
    </source>
</evidence>
<feature type="transmembrane region" description="Helical" evidence="7">
    <location>
        <begin position="151"/>
        <end position="173"/>
    </location>
</feature>
<name>A0A0P6XI39_9CHLR</name>
<dbReference type="PROSITE" id="PS50928">
    <property type="entry name" value="ABC_TM1"/>
    <property type="match status" value="1"/>
</dbReference>
<feature type="transmembrane region" description="Helical" evidence="7">
    <location>
        <begin position="254"/>
        <end position="273"/>
    </location>
</feature>
<accession>A0A0P6XI39</accession>
<keyword evidence="2 7" id="KW-0813">Transport</keyword>
<reference evidence="9 10" key="1">
    <citation type="submission" date="2015-07" db="EMBL/GenBank/DDBJ databases">
        <title>Whole genome sequence of Herpetosiphon geysericola DSM 7119.</title>
        <authorList>
            <person name="Hemp J."/>
            <person name="Ward L.M."/>
            <person name="Pace L.A."/>
            <person name="Fischer W.W."/>
        </authorList>
    </citation>
    <scope>NUCLEOTIDE SEQUENCE [LARGE SCALE GENOMIC DNA]</scope>
    <source>
        <strain evidence="9 10">DSM 7119</strain>
    </source>
</reference>
<keyword evidence="3" id="KW-1003">Cell membrane</keyword>
<comment type="similarity">
    <text evidence="7">Belongs to the binding-protein-dependent transport system permease family.</text>
</comment>
<keyword evidence="10" id="KW-1185">Reference proteome</keyword>
<dbReference type="InterPro" id="IPR035906">
    <property type="entry name" value="MetI-like_sf"/>
</dbReference>
<dbReference type="OrthoDB" id="61122at2"/>
<keyword evidence="6 7" id="KW-0472">Membrane</keyword>
<dbReference type="SUPFAM" id="SSF161098">
    <property type="entry name" value="MetI-like"/>
    <property type="match status" value="1"/>
</dbReference>
<dbReference type="CDD" id="cd06261">
    <property type="entry name" value="TM_PBP2"/>
    <property type="match status" value="1"/>
</dbReference>
<comment type="caution">
    <text evidence="9">The sequence shown here is derived from an EMBL/GenBank/DDBJ whole genome shotgun (WGS) entry which is preliminary data.</text>
</comment>
<dbReference type="Gene3D" id="1.10.3720.10">
    <property type="entry name" value="MetI-like"/>
    <property type="match status" value="1"/>
</dbReference>
<dbReference type="GO" id="GO:0055085">
    <property type="term" value="P:transmembrane transport"/>
    <property type="evidence" value="ECO:0007669"/>
    <property type="project" value="InterPro"/>
</dbReference>
<evidence type="ECO:0000256" key="2">
    <source>
        <dbReference type="ARBA" id="ARBA00022448"/>
    </source>
</evidence>
<organism evidence="9 10">
    <name type="scientific">Herpetosiphon geysericola</name>
    <dbReference type="NCBI Taxonomy" id="70996"/>
    <lineage>
        <taxon>Bacteria</taxon>
        <taxon>Bacillati</taxon>
        <taxon>Chloroflexota</taxon>
        <taxon>Chloroflexia</taxon>
        <taxon>Herpetosiphonales</taxon>
        <taxon>Herpetosiphonaceae</taxon>
        <taxon>Herpetosiphon</taxon>
    </lineage>
</organism>
<feature type="transmembrane region" description="Helical" evidence="7">
    <location>
        <begin position="86"/>
        <end position="109"/>
    </location>
</feature>
<evidence type="ECO:0000256" key="4">
    <source>
        <dbReference type="ARBA" id="ARBA00022692"/>
    </source>
</evidence>
<evidence type="ECO:0000313" key="9">
    <source>
        <dbReference type="EMBL" id="KPL79523.1"/>
    </source>
</evidence>
<evidence type="ECO:0000313" key="10">
    <source>
        <dbReference type="Proteomes" id="UP000050277"/>
    </source>
</evidence>
<dbReference type="RefSeq" id="WP_054537508.1">
    <property type="nucleotide sequence ID" value="NZ_LGKP01000046.1"/>
</dbReference>
<protein>
    <submittedName>
        <fullName evidence="9">ABC transporter permease</fullName>
    </submittedName>
</protein>
<dbReference type="Pfam" id="PF00528">
    <property type="entry name" value="BPD_transp_1"/>
    <property type="match status" value="1"/>
</dbReference>
<dbReference type="AlphaFoldDB" id="A0A0P6XI39"/>
<dbReference type="EMBL" id="LGKP01000046">
    <property type="protein sequence ID" value="KPL79523.1"/>
    <property type="molecule type" value="Genomic_DNA"/>
</dbReference>
<dbReference type="InterPro" id="IPR000515">
    <property type="entry name" value="MetI-like"/>
</dbReference>
<comment type="subcellular location">
    <subcellularLocation>
        <location evidence="1 7">Cell membrane</location>
        <topology evidence="1 7">Multi-pass membrane protein</topology>
    </subcellularLocation>
</comment>
<dbReference type="PANTHER" id="PTHR43744:SF8">
    <property type="entry name" value="SN-GLYCEROL-3-PHOSPHATE TRANSPORT SYSTEM PERMEASE PROTEIN UGPE"/>
    <property type="match status" value="1"/>
</dbReference>
<feature type="transmembrane region" description="Helical" evidence="7">
    <location>
        <begin position="194"/>
        <end position="219"/>
    </location>
</feature>
<dbReference type="GO" id="GO:0005886">
    <property type="term" value="C:plasma membrane"/>
    <property type="evidence" value="ECO:0007669"/>
    <property type="project" value="UniProtKB-SubCell"/>
</dbReference>
<evidence type="ECO:0000256" key="7">
    <source>
        <dbReference type="RuleBase" id="RU363032"/>
    </source>
</evidence>
<sequence>MTSLPLKSSYKKPHKAGIGRFFVLAALLIVLLVVLLPFAIVIINAFKTPEDYATYGPLSWPTEWSIAGIVEFWQRVDYSQKLLNSLLISASVAVIGVLLSLLNAFALGIGRIKGRIWLLILFMVANTLPQESLVYPLYYLSKEFDLYNTRFVVILIFSVIQSAFGTYLLSSVFSTFPKEMLEAAMLDGCNKLQLLFKIIVPVSRPTLAVLFTFFFIWTWNEFFLPLILLISNDRQTVPIAVGVLQGQRNMEATLSSASALLGILPCFIFFLIFQRTLTKGIAAGSVK</sequence>
<evidence type="ECO:0000256" key="5">
    <source>
        <dbReference type="ARBA" id="ARBA00022989"/>
    </source>
</evidence>
<dbReference type="PATRIC" id="fig|70996.4.peg.1864"/>
<evidence type="ECO:0000256" key="3">
    <source>
        <dbReference type="ARBA" id="ARBA00022475"/>
    </source>
</evidence>
<evidence type="ECO:0000256" key="6">
    <source>
        <dbReference type="ARBA" id="ARBA00023136"/>
    </source>
</evidence>
<feature type="transmembrane region" description="Helical" evidence="7">
    <location>
        <begin position="116"/>
        <end position="139"/>
    </location>
</feature>
<keyword evidence="5 7" id="KW-1133">Transmembrane helix</keyword>